<accession>A0A1E1K0U1</accession>
<sequence>MASVSSCLMLAYAFLGFTTFSTVRAEVPGSPDVSPSLQEILNKAHKAPLYTYPTSLTQGIIPKGIHSHNDYWRDVPFYSALSVGAISIEADVWLYNNSLFVGHETSALTKERTFESLYIHPILDVIKRQNPSTPFVNEKTLNGVFDTSSGQTLYLFVDLKTNGTTTWPFVVKALEPLRAAGYLSSTNGTHFKSGPVTVIGTGNTPVSLVQPVQQRDYFWDGPLLTLNTTFSNITALVSPIASASVSGALGSTVIGTGLNDTQLAILRGQVATAHAKGIKVRYWDQPGWPLSTRNGVWRQFRSEGVDLINVDDLEAAAGFGDTW</sequence>
<dbReference type="InterPro" id="IPR039559">
    <property type="entry name" value="AIM6_PI-PLC-like_dom"/>
</dbReference>
<feature type="signal peptide" evidence="2">
    <location>
        <begin position="1"/>
        <end position="25"/>
    </location>
</feature>
<evidence type="ECO:0000313" key="4">
    <source>
        <dbReference type="Proteomes" id="UP000178912"/>
    </source>
</evidence>
<dbReference type="EMBL" id="FJUX01000008">
    <property type="protein sequence ID" value="CZS91592.1"/>
    <property type="molecule type" value="Genomic_DNA"/>
</dbReference>
<name>A0A1E1K0U1_9HELO</name>
<protein>
    <submittedName>
        <fullName evidence="3">Uncharacterized protein</fullName>
    </submittedName>
</protein>
<evidence type="ECO:0000256" key="1">
    <source>
        <dbReference type="ARBA" id="ARBA00008858"/>
    </source>
</evidence>
<reference evidence="4" key="1">
    <citation type="submission" date="2016-03" db="EMBL/GenBank/DDBJ databases">
        <authorList>
            <person name="Guldener U."/>
        </authorList>
    </citation>
    <scope>NUCLEOTIDE SEQUENCE [LARGE SCALE GENOMIC DNA]</scope>
    <source>
        <strain evidence="4">04CH-RAC-A.6.1</strain>
    </source>
</reference>
<dbReference type="PANTHER" id="PTHR31571:SF5">
    <property type="entry name" value="ALTERED INHERITANCE OF MITOCHONDRIA PROTEIN 6"/>
    <property type="match status" value="1"/>
</dbReference>
<organism evidence="3 4">
    <name type="scientific">Rhynchosporium agropyri</name>
    <dbReference type="NCBI Taxonomy" id="914238"/>
    <lineage>
        <taxon>Eukaryota</taxon>
        <taxon>Fungi</taxon>
        <taxon>Dikarya</taxon>
        <taxon>Ascomycota</taxon>
        <taxon>Pezizomycotina</taxon>
        <taxon>Leotiomycetes</taxon>
        <taxon>Helotiales</taxon>
        <taxon>Ploettnerulaceae</taxon>
        <taxon>Rhynchosporium</taxon>
    </lineage>
</organism>
<dbReference type="GO" id="GO:0006629">
    <property type="term" value="P:lipid metabolic process"/>
    <property type="evidence" value="ECO:0007669"/>
    <property type="project" value="InterPro"/>
</dbReference>
<dbReference type="PANTHER" id="PTHR31571">
    <property type="entry name" value="ALTERED INHERITANCE OF MITOCHONDRIA PROTEIN 6"/>
    <property type="match status" value="1"/>
</dbReference>
<keyword evidence="2" id="KW-0732">Signal</keyword>
<evidence type="ECO:0000256" key="2">
    <source>
        <dbReference type="SAM" id="SignalP"/>
    </source>
</evidence>
<dbReference type="AlphaFoldDB" id="A0A1E1K0U1"/>
<dbReference type="InterPro" id="IPR051236">
    <property type="entry name" value="HAT_RTT109-like"/>
</dbReference>
<keyword evidence="4" id="KW-1185">Reference proteome</keyword>
<dbReference type="OrthoDB" id="4153866at2759"/>
<feature type="chain" id="PRO_5009445455" evidence="2">
    <location>
        <begin position="26"/>
        <end position="323"/>
    </location>
</feature>
<dbReference type="Proteomes" id="UP000178912">
    <property type="component" value="Unassembled WGS sequence"/>
</dbReference>
<dbReference type="GO" id="GO:0008081">
    <property type="term" value="F:phosphoric diester hydrolase activity"/>
    <property type="evidence" value="ECO:0007669"/>
    <property type="project" value="InterPro"/>
</dbReference>
<dbReference type="CDD" id="cd08577">
    <property type="entry name" value="PI-PLCc_GDPD_SF_unchar3"/>
    <property type="match status" value="1"/>
</dbReference>
<evidence type="ECO:0000313" key="3">
    <source>
        <dbReference type="EMBL" id="CZS91592.1"/>
    </source>
</evidence>
<dbReference type="SUPFAM" id="SSF51695">
    <property type="entry name" value="PLC-like phosphodiesterases"/>
    <property type="match status" value="1"/>
</dbReference>
<comment type="similarity">
    <text evidence="1">Belongs to the AIM6 family.</text>
</comment>
<proteinExistence type="inferred from homology"/>
<gene>
    <name evidence="3" type="ORF">RAG0_02164</name>
</gene>
<dbReference type="InterPro" id="IPR017946">
    <property type="entry name" value="PLC-like_Pdiesterase_TIM-brl"/>
</dbReference>